<evidence type="ECO:0000256" key="1">
    <source>
        <dbReference type="ARBA" id="ARBA00004196"/>
    </source>
</evidence>
<evidence type="ECO:0000256" key="6">
    <source>
        <dbReference type="SAM" id="Phobius"/>
    </source>
</evidence>
<keyword evidence="6" id="KW-0812">Transmembrane</keyword>
<dbReference type="InterPro" id="IPR032694">
    <property type="entry name" value="CopC/D"/>
</dbReference>
<evidence type="ECO:0000256" key="2">
    <source>
        <dbReference type="ARBA" id="ARBA00022723"/>
    </source>
</evidence>
<dbReference type="SUPFAM" id="SSF81296">
    <property type="entry name" value="E set domains"/>
    <property type="match status" value="1"/>
</dbReference>
<name>A0ABW4PZ19_9MICO</name>
<evidence type="ECO:0000256" key="4">
    <source>
        <dbReference type="ARBA" id="ARBA00023008"/>
    </source>
</evidence>
<accession>A0ABW4PZ19</accession>
<keyword evidence="3 7" id="KW-0732">Signal</keyword>
<dbReference type="InterPro" id="IPR014755">
    <property type="entry name" value="Cu-Rt/internalin_Ig-like"/>
</dbReference>
<keyword evidence="10" id="KW-1185">Reference proteome</keyword>
<proteinExistence type="predicted"/>
<evidence type="ECO:0000256" key="7">
    <source>
        <dbReference type="SAM" id="SignalP"/>
    </source>
</evidence>
<dbReference type="InterPro" id="IPR014756">
    <property type="entry name" value="Ig_E-set"/>
</dbReference>
<organism evidence="9 10">
    <name type="scientific">Brachybacterium rhamnosum</name>
    <dbReference type="NCBI Taxonomy" id="173361"/>
    <lineage>
        <taxon>Bacteria</taxon>
        <taxon>Bacillati</taxon>
        <taxon>Actinomycetota</taxon>
        <taxon>Actinomycetes</taxon>
        <taxon>Micrococcales</taxon>
        <taxon>Dermabacteraceae</taxon>
        <taxon>Brachybacterium</taxon>
    </lineage>
</organism>
<protein>
    <submittedName>
        <fullName evidence="9">Copper resistance CopC family protein</fullName>
    </submittedName>
</protein>
<dbReference type="Gene3D" id="2.60.40.1220">
    <property type="match status" value="1"/>
</dbReference>
<reference evidence="10" key="1">
    <citation type="journal article" date="2019" name="Int. J. Syst. Evol. Microbiol.">
        <title>The Global Catalogue of Microorganisms (GCM) 10K type strain sequencing project: providing services to taxonomists for standard genome sequencing and annotation.</title>
        <authorList>
            <consortium name="The Broad Institute Genomics Platform"/>
            <consortium name="The Broad Institute Genome Sequencing Center for Infectious Disease"/>
            <person name="Wu L."/>
            <person name="Ma J."/>
        </authorList>
    </citation>
    <scope>NUCLEOTIDE SEQUENCE [LARGE SCALE GENOMIC DNA]</scope>
    <source>
        <strain evidence="10">JCM 11650</strain>
    </source>
</reference>
<dbReference type="RefSeq" id="WP_343904417.1">
    <property type="nucleotide sequence ID" value="NZ_BAAAIS010000002.1"/>
</dbReference>
<feature type="region of interest" description="Disordered" evidence="5">
    <location>
        <begin position="130"/>
        <end position="175"/>
    </location>
</feature>
<dbReference type="InterPro" id="IPR007348">
    <property type="entry name" value="CopC_dom"/>
</dbReference>
<evidence type="ECO:0000259" key="8">
    <source>
        <dbReference type="Pfam" id="PF04234"/>
    </source>
</evidence>
<comment type="caution">
    <text evidence="9">The sequence shown here is derived from an EMBL/GenBank/DDBJ whole genome shotgun (WGS) entry which is preliminary data.</text>
</comment>
<feature type="compositionally biased region" description="Low complexity" evidence="5">
    <location>
        <begin position="151"/>
        <end position="170"/>
    </location>
</feature>
<keyword evidence="6" id="KW-0472">Membrane</keyword>
<keyword evidence="4" id="KW-0186">Copper</keyword>
<evidence type="ECO:0000256" key="5">
    <source>
        <dbReference type="SAM" id="MobiDB-lite"/>
    </source>
</evidence>
<evidence type="ECO:0000313" key="9">
    <source>
        <dbReference type="EMBL" id="MFD1835305.1"/>
    </source>
</evidence>
<dbReference type="Pfam" id="PF04234">
    <property type="entry name" value="CopC"/>
    <property type="match status" value="1"/>
</dbReference>
<feature type="signal peptide" evidence="7">
    <location>
        <begin position="1"/>
        <end position="42"/>
    </location>
</feature>
<dbReference type="EMBL" id="JBHUFL010000002">
    <property type="protein sequence ID" value="MFD1835305.1"/>
    <property type="molecule type" value="Genomic_DNA"/>
</dbReference>
<evidence type="ECO:0000256" key="3">
    <source>
        <dbReference type="ARBA" id="ARBA00022729"/>
    </source>
</evidence>
<evidence type="ECO:0000313" key="10">
    <source>
        <dbReference type="Proteomes" id="UP001597280"/>
    </source>
</evidence>
<feature type="domain" description="CopC" evidence="8">
    <location>
        <begin position="43"/>
        <end position="136"/>
    </location>
</feature>
<dbReference type="Proteomes" id="UP001597280">
    <property type="component" value="Unassembled WGS sequence"/>
</dbReference>
<comment type="subcellular location">
    <subcellularLocation>
        <location evidence="1">Cell envelope</location>
    </subcellularLocation>
</comment>
<feature type="chain" id="PRO_5045104255" evidence="7">
    <location>
        <begin position="43"/>
        <end position="206"/>
    </location>
</feature>
<dbReference type="PANTHER" id="PTHR34820:SF4">
    <property type="entry name" value="INNER MEMBRANE PROTEIN YEBZ"/>
    <property type="match status" value="1"/>
</dbReference>
<keyword evidence="2" id="KW-0479">Metal-binding</keyword>
<gene>
    <name evidence="9" type="ORF">ACFSDA_09495</name>
</gene>
<keyword evidence="6" id="KW-1133">Transmembrane helix</keyword>
<dbReference type="PANTHER" id="PTHR34820">
    <property type="entry name" value="INNER MEMBRANE PROTEIN YEBZ"/>
    <property type="match status" value="1"/>
</dbReference>
<feature type="transmembrane region" description="Helical" evidence="6">
    <location>
        <begin position="181"/>
        <end position="202"/>
    </location>
</feature>
<sequence>MTTPVHLARPHAASPLLLRLAPLAALVAAALLLLLTAAPASAHDSLVSSDPEDGATLETSPEQVTLDYSADVLDVSPVVRITGEGGEVVAELDPEVDGSTVTAALDEPLAAGDYEVRWRVVSSDGHPIEGTQSFTVEQGAAGAPSDAGGRTSAPASDATSAPAETTAPAAQTEDSEGGAPVVLIVVIVVAVLAVAGGAVAALRRKR</sequence>